<dbReference type="InterPro" id="IPR016024">
    <property type="entry name" value="ARM-type_fold"/>
</dbReference>
<evidence type="ECO:0000256" key="1">
    <source>
        <dbReference type="ARBA" id="ARBA00022612"/>
    </source>
</evidence>
<keyword evidence="3" id="KW-0812">Transmembrane</keyword>
<proteinExistence type="predicted"/>
<name>A0ABR7JNE4_9FIRM</name>
<feature type="transmembrane region" description="Helical" evidence="3">
    <location>
        <begin position="548"/>
        <end position="568"/>
    </location>
</feature>
<dbReference type="EMBL" id="JACRWE010000002">
    <property type="protein sequence ID" value="MBC5996380.1"/>
    <property type="molecule type" value="Genomic_DNA"/>
</dbReference>
<reference evidence="5 6" key="1">
    <citation type="submission" date="2020-08" db="EMBL/GenBank/DDBJ databases">
        <authorList>
            <person name="Liu C."/>
            <person name="Sun Q."/>
        </authorList>
    </citation>
    <scope>NUCLEOTIDE SEQUENCE [LARGE SCALE GENOMIC DNA]</scope>
    <source>
        <strain evidence="5 6">NSJ-18</strain>
    </source>
</reference>
<dbReference type="Pfam" id="PF10145">
    <property type="entry name" value="PhageMin_Tail"/>
    <property type="match status" value="1"/>
</dbReference>
<evidence type="ECO:0000256" key="2">
    <source>
        <dbReference type="SAM" id="MobiDB-lite"/>
    </source>
</evidence>
<evidence type="ECO:0000256" key="3">
    <source>
        <dbReference type="SAM" id="Phobius"/>
    </source>
</evidence>
<dbReference type="SUPFAM" id="SSF48371">
    <property type="entry name" value="ARM repeat"/>
    <property type="match status" value="1"/>
</dbReference>
<evidence type="ECO:0000259" key="4">
    <source>
        <dbReference type="Pfam" id="PF10145"/>
    </source>
</evidence>
<dbReference type="CDD" id="cd22265">
    <property type="entry name" value="UDM1_RNF168"/>
    <property type="match status" value="1"/>
</dbReference>
<dbReference type="InterPro" id="IPR010090">
    <property type="entry name" value="Phage_tape_meas"/>
</dbReference>
<organism evidence="5 6">
    <name type="scientific">Romboutsia faecis</name>
    <dbReference type="NCBI Taxonomy" id="2764597"/>
    <lineage>
        <taxon>Bacteria</taxon>
        <taxon>Bacillati</taxon>
        <taxon>Bacillota</taxon>
        <taxon>Clostridia</taxon>
        <taxon>Peptostreptococcales</taxon>
        <taxon>Peptostreptococcaceae</taxon>
        <taxon>Romboutsia</taxon>
    </lineage>
</organism>
<feature type="transmembrane region" description="Helical" evidence="3">
    <location>
        <begin position="603"/>
        <end position="622"/>
    </location>
</feature>
<dbReference type="PANTHER" id="PTHR37813">
    <property type="entry name" value="FELS-2 PROPHAGE PROTEIN"/>
    <property type="match status" value="1"/>
</dbReference>
<keyword evidence="3" id="KW-0472">Membrane</keyword>
<dbReference type="RefSeq" id="WP_153971996.1">
    <property type="nucleotide sequence ID" value="NZ_JACRWE010000002.1"/>
</dbReference>
<dbReference type="Proteomes" id="UP000609849">
    <property type="component" value="Unassembled WGS sequence"/>
</dbReference>
<accession>A0ABR7JNE4</accession>
<protein>
    <submittedName>
        <fullName evidence="5">Phage tail tape measure protein</fullName>
    </submittedName>
</protein>
<keyword evidence="6" id="KW-1185">Reference proteome</keyword>
<comment type="caution">
    <text evidence="5">The sequence shown here is derived from an EMBL/GenBank/DDBJ whole genome shotgun (WGS) entry which is preliminary data.</text>
</comment>
<keyword evidence="3" id="KW-1133">Transmembrane helix</keyword>
<feature type="region of interest" description="Disordered" evidence="2">
    <location>
        <begin position="158"/>
        <end position="178"/>
    </location>
</feature>
<keyword evidence="1" id="KW-1188">Viral release from host cell</keyword>
<gene>
    <name evidence="5" type="ORF">H8923_06360</name>
</gene>
<sequence>MAKGIKGITVEIGGDTAPLDKALGDVNKRSRSLQVELRQVEKLLKLDPTNTELLAQKQELLGKSINSTEEKLNSLRAAQAQVQAQFEKGDIGEEQYREFQRELIKTEQELNNIKDSYKVATRNLEEFGDNNGVAKEEAEKLSRTIEEQNKALAEEKEALKRAEQEQKEHAEAVKKSTEELEKQKDELLDSAKVIGAGVLAVGAATATGAGYALKLSTEFDKAFNTLITRTGASKDEFDSLNTSMENIYKNNFGESIEDVAQSMGTVKVTTNLAGKELEKATENALLLRDTFEFEVNESTRAAKMLMDQFGLSSDEAYNLIAQGAQMGLDKNGDLLDTINEYSVHFEQAGYSAEEMFNSLKNGTDAGTFSVDKLGDAVKEFGIRMKDGSASESIKELGLNVDSVTKRFAKGGEVGADAMEEIIDALFSVKDPLKQNEIGVALFGTMFEDLGPKGIEALMNIQGEADRASNTLETINSQKYDDIGSALAGLGRTLNTDVIKPLGEELQPVVEEAISYVQDNAPTIKDILSDIADVIGDIVSFIVNNGPTIAGILGGLATSFMILKGILVAEKIFNFVKGIKALEGGLTLANAATKLFNSTWLANPMVWVGAAIAGVVAGLIVFWNTNEEFRNKVISAWKAIKESASKCWGSICDFFTETIPNAWNSCITFLQGIPNWFSNLWTMTMDIFNQWGTNVSTFFTTTIPQLITNIVTWFNQLPYKIGFALGSILANIINWGVNTWTYLSTNVPTWINNVVKYFSQLPGRIWSWLSKAIQKITSWGSQTYSKAKTSASNTINGIVNYFSKLPSRLWSWLSQAIQKIVQMGSNMVSKGKTAASNVVNSIVNGFTSLPGKLVNIGKSAVEGIWNGITGASGWIKDKISGFCSGIVNGFKSALKINSPAKVMYPVGGGIIEGVDSGMDNEMPNLYTNLKTKLTSMVSEVQSLTNDSNIKSSILYPNLMNNINSNINDNQGNRDISITQNIYSPNPLTPNEIARQTKNAQRRLVLEMNI</sequence>
<dbReference type="PANTHER" id="PTHR37813:SF1">
    <property type="entry name" value="FELS-2 PROPHAGE PROTEIN"/>
    <property type="match status" value="1"/>
</dbReference>
<evidence type="ECO:0000313" key="5">
    <source>
        <dbReference type="EMBL" id="MBC5996380.1"/>
    </source>
</evidence>
<evidence type="ECO:0000313" key="6">
    <source>
        <dbReference type="Proteomes" id="UP000609849"/>
    </source>
</evidence>
<feature type="domain" description="Phage tail tape measure protein" evidence="4">
    <location>
        <begin position="251"/>
        <end position="443"/>
    </location>
</feature>